<dbReference type="RefSeq" id="WP_317974428.1">
    <property type="nucleotide sequence ID" value="NZ_BTFW01000001.1"/>
</dbReference>
<accession>A0ABQ6P6X4</accession>
<name>A0ABQ6P6X4_9SPHN</name>
<comment type="caution">
    <text evidence="3">The sequence shown here is derived from an EMBL/GenBank/DDBJ whole genome shotgun (WGS) entry which is preliminary data.</text>
</comment>
<dbReference type="EMBL" id="BTFW01000001">
    <property type="protein sequence ID" value="GMM60652.1"/>
    <property type="molecule type" value="Genomic_DNA"/>
</dbReference>
<feature type="domain" description="Glycosyl transferase family 1" evidence="1">
    <location>
        <begin position="201"/>
        <end position="352"/>
    </location>
</feature>
<evidence type="ECO:0000259" key="1">
    <source>
        <dbReference type="Pfam" id="PF00534"/>
    </source>
</evidence>
<dbReference type="Pfam" id="PF13439">
    <property type="entry name" value="Glyco_transf_4"/>
    <property type="match status" value="1"/>
</dbReference>
<protein>
    <submittedName>
        <fullName evidence="3">Glycosyltransferase family 4 protein</fullName>
    </submittedName>
</protein>
<dbReference type="Gene3D" id="3.40.50.2000">
    <property type="entry name" value="Glycogen Phosphorylase B"/>
    <property type="match status" value="2"/>
</dbReference>
<dbReference type="InterPro" id="IPR028098">
    <property type="entry name" value="Glyco_trans_4-like_N"/>
</dbReference>
<dbReference type="Pfam" id="PF00534">
    <property type="entry name" value="Glycos_transf_1"/>
    <property type="match status" value="1"/>
</dbReference>
<feature type="domain" description="Glycosyltransferase subfamily 4-like N-terminal" evidence="2">
    <location>
        <begin position="23"/>
        <end position="183"/>
    </location>
</feature>
<keyword evidence="4" id="KW-1185">Reference proteome</keyword>
<evidence type="ECO:0000313" key="3">
    <source>
        <dbReference type="EMBL" id="GMM60652.1"/>
    </source>
</evidence>
<gene>
    <name evidence="3" type="ORF">NUTIK01_14290</name>
</gene>
<evidence type="ECO:0000259" key="2">
    <source>
        <dbReference type="Pfam" id="PF13439"/>
    </source>
</evidence>
<dbReference type="Proteomes" id="UP001187221">
    <property type="component" value="Unassembled WGS sequence"/>
</dbReference>
<evidence type="ECO:0000313" key="4">
    <source>
        <dbReference type="Proteomes" id="UP001187221"/>
    </source>
</evidence>
<sequence>MVSSGARPHVLHLHSSFDAGGKERRSVALMNRFGAGIDHSVVSAQPGALGARALLAPDIRVHFPFGFPPLAGKLRMGRLKTLARGMQGFDLICTYNWGAMDAVMAHAIFAPLMGLAPLVHHEDGFNADEADGLLARRNWFRRIALARASAVIVPSQRLETIAREVWHQPEGRVHRIVNGIDTAAYARKAKADALPRVIKRPGEKWLGTLAGLRPVKDLPRLVRAFRGMPENWHLVILGEGPEREAIVQEAIALEVGHRVHLPGHVPDPAAAVGLFDLFALSSRSEQFPLSVVEAMAAGLAVVSPAVGDVAAMVAPENAPFITPSADDAALAHALETLAEDEAARRRIGEANRVLARRDYDEGVMAQRYGAVYARAMGRERFP</sequence>
<organism evidence="3 4">
    <name type="scientific">Novosphingobium pituita</name>
    <dbReference type="NCBI Taxonomy" id="3056842"/>
    <lineage>
        <taxon>Bacteria</taxon>
        <taxon>Pseudomonadati</taxon>
        <taxon>Pseudomonadota</taxon>
        <taxon>Alphaproteobacteria</taxon>
        <taxon>Sphingomonadales</taxon>
        <taxon>Sphingomonadaceae</taxon>
        <taxon>Novosphingobium</taxon>
    </lineage>
</organism>
<dbReference type="PANTHER" id="PTHR12526">
    <property type="entry name" value="GLYCOSYLTRANSFERASE"/>
    <property type="match status" value="1"/>
</dbReference>
<dbReference type="SUPFAM" id="SSF53756">
    <property type="entry name" value="UDP-Glycosyltransferase/glycogen phosphorylase"/>
    <property type="match status" value="1"/>
</dbReference>
<reference evidence="3 4" key="1">
    <citation type="submission" date="2023-06" db="EMBL/GenBank/DDBJ databases">
        <title>Draft genome sequence of Novosphingobium sp. strain IK01.</title>
        <authorList>
            <person name="Hatamoto M."/>
            <person name="Ikarashi T."/>
            <person name="Yamaguchi T."/>
        </authorList>
    </citation>
    <scope>NUCLEOTIDE SEQUENCE [LARGE SCALE GENOMIC DNA]</scope>
    <source>
        <strain evidence="3 4">IK01</strain>
    </source>
</reference>
<dbReference type="InterPro" id="IPR001296">
    <property type="entry name" value="Glyco_trans_1"/>
</dbReference>
<dbReference type="CDD" id="cd03801">
    <property type="entry name" value="GT4_PimA-like"/>
    <property type="match status" value="1"/>
</dbReference>
<proteinExistence type="predicted"/>